<sequence length="184" mass="21226">MGPLLSEAEVAAAERQYAVSFPPEYRSFLREVGDGGMGVYPLRHDTAGWHWLDDDHRRTTPAHLAQPFRSPEERDRMEQDYEDRMPQRDSFPDEDTFLTARTAWNEECDPLYAQLESGTVQISDEGCGNFLRLAVTGPERGTMWWQTGTVLDPLQPHPAPSPTSRITFRQWYLNRWTRVAARTQ</sequence>
<dbReference type="SMART" id="SM00860">
    <property type="entry name" value="SMI1_KNR4"/>
    <property type="match status" value="1"/>
</dbReference>
<dbReference type="InterPro" id="IPR018958">
    <property type="entry name" value="Knr4/Smi1-like_dom"/>
</dbReference>
<evidence type="ECO:0000313" key="1">
    <source>
        <dbReference type="EMBL" id="MFC1408599.1"/>
    </source>
</evidence>
<dbReference type="Gene3D" id="3.40.1580.10">
    <property type="entry name" value="SMI1/KNR4-like"/>
    <property type="match status" value="1"/>
</dbReference>
<organism evidence="1 2">
    <name type="scientific">Streptacidiphilus alkalitolerans</name>
    <dbReference type="NCBI Taxonomy" id="3342712"/>
    <lineage>
        <taxon>Bacteria</taxon>
        <taxon>Bacillati</taxon>
        <taxon>Actinomycetota</taxon>
        <taxon>Actinomycetes</taxon>
        <taxon>Kitasatosporales</taxon>
        <taxon>Streptomycetaceae</taxon>
        <taxon>Streptacidiphilus</taxon>
    </lineage>
</organism>
<gene>
    <name evidence="1" type="ORF">ACEZDG_04825</name>
</gene>
<dbReference type="EMBL" id="JBHEZX010000002">
    <property type="protein sequence ID" value="MFC1408599.1"/>
    <property type="molecule type" value="Genomic_DNA"/>
</dbReference>
<dbReference type="SUPFAM" id="SSF160631">
    <property type="entry name" value="SMI1/KNR4-like"/>
    <property type="match status" value="1"/>
</dbReference>
<dbReference type="Pfam" id="PF09346">
    <property type="entry name" value="SMI1_KNR4"/>
    <property type="match status" value="1"/>
</dbReference>
<name>A0ABV6V4E6_9ACTN</name>
<keyword evidence="2" id="KW-1185">Reference proteome</keyword>
<comment type="caution">
    <text evidence="1">The sequence shown here is derived from an EMBL/GenBank/DDBJ whole genome shotgun (WGS) entry which is preliminary data.</text>
</comment>
<dbReference type="InterPro" id="IPR037883">
    <property type="entry name" value="Knr4/Smi1-like_sf"/>
</dbReference>
<accession>A0ABV6V4E6</accession>
<proteinExistence type="predicted"/>
<protein>
    <submittedName>
        <fullName evidence="1">SMI1/KNR4 family protein</fullName>
    </submittedName>
</protein>
<dbReference type="Proteomes" id="UP001592582">
    <property type="component" value="Unassembled WGS sequence"/>
</dbReference>
<reference evidence="1 2" key="1">
    <citation type="submission" date="2024-09" db="EMBL/GenBank/DDBJ databases">
        <authorList>
            <person name="Lee S.D."/>
        </authorList>
    </citation>
    <scope>NUCLEOTIDE SEQUENCE [LARGE SCALE GENOMIC DNA]</scope>
    <source>
        <strain evidence="1 2">N1-1</strain>
    </source>
</reference>
<evidence type="ECO:0000313" key="2">
    <source>
        <dbReference type="Proteomes" id="UP001592582"/>
    </source>
</evidence>